<sequence length="207" mass="23357">MWKLVALLASSLLVTEVSGICEALRSCNQFNRFVGKETVTPEEKLILSYIYANGLYALVDQYPELLDELKDCVDRNLASCELPDVRDAAQADVDLLEYLCSPRGRELTSKLLNSDCIRTGLVRIKLYLASVRCYGNFNHAVDRERSKAYRQGTVYNLSANCTFVELLRQCLVDAAPEVCHDDMTAFIKDVWTHAASKKYERLGCPTQ</sequence>
<keyword evidence="3" id="KW-1185">Reference proteome</keyword>
<evidence type="ECO:0000313" key="2">
    <source>
        <dbReference type="EMBL" id="GFN73839.1"/>
    </source>
</evidence>
<organism evidence="2 3">
    <name type="scientific">Plakobranchus ocellatus</name>
    <dbReference type="NCBI Taxonomy" id="259542"/>
    <lineage>
        <taxon>Eukaryota</taxon>
        <taxon>Metazoa</taxon>
        <taxon>Spiralia</taxon>
        <taxon>Lophotrochozoa</taxon>
        <taxon>Mollusca</taxon>
        <taxon>Gastropoda</taxon>
        <taxon>Heterobranchia</taxon>
        <taxon>Euthyneura</taxon>
        <taxon>Panpulmonata</taxon>
        <taxon>Sacoglossa</taxon>
        <taxon>Placobranchoidea</taxon>
        <taxon>Plakobranchidae</taxon>
        <taxon>Plakobranchus</taxon>
    </lineage>
</organism>
<proteinExistence type="predicted"/>
<name>A0AAV3XTS3_9GAST</name>
<feature type="chain" id="PRO_5044011046" evidence="1">
    <location>
        <begin position="20"/>
        <end position="207"/>
    </location>
</feature>
<reference evidence="2 3" key="1">
    <citation type="journal article" date="2021" name="Elife">
        <title>Chloroplast acquisition without the gene transfer in kleptoplastic sea slugs, Plakobranchus ocellatus.</title>
        <authorList>
            <person name="Maeda T."/>
            <person name="Takahashi S."/>
            <person name="Yoshida T."/>
            <person name="Shimamura S."/>
            <person name="Takaki Y."/>
            <person name="Nagai Y."/>
            <person name="Toyoda A."/>
            <person name="Suzuki Y."/>
            <person name="Arimoto A."/>
            <person name="Ishii H."/>
            <person name="Satoh N."/>
            <person name="Nishiyama T."/>
            <person name="Hasebe M."/>
            <person name="Maruyama T."/>
            <person name="Minagawa J."/>
            <person name="Obokata J."/>
            <person name="Shigenobu S."/>
        </authorList>
    </citation>
    <scope>NUCLEOTIDE SEQUENCE [LARGE SCALE GENOMIC DNA]</scope>
</reference>
<gene>
    <name evidence="2" type="ORF">PoB_000034500</name>
</gene>
<keyword evidence="1" id="KW-0732">Signal</keyword>
<dbReference type="Proteomes" id="UP000735302">
    <property type="component" value="Unassembled WGS sequence"/>
</dbReference>
<evidence type="ECO:0000313" key="3">
    <source>
        <dbReference type="Proteomes" id="UP000735302"/>
    </source>
</evidence>
<dbReference type="AlphaFoldDB" id="A0AAV3XTS3"/>
<dbReference type="EMBL" id="BLXT01000045">
    <property type="protein sequence ID" value="GFN73839.1"/>
    <property type="molecule type" value="Genomic_DNA"/>
</dbReference>
<feature type="signal peptide" evidence="1">
    <location>
        <begin position="1"/>
        <end position="19"/>
    </location>
</feature>
<protein>
    <submittedName>
        <fullName evidence="2">Ag</fullName>
    </submittedName>
</protein>
<evidence type="ECO:0000256" key="1">
    <source>
        <dbReference type="SAM" id="SignalP"/>
    </source>
</evidence>
<accession>A0AAV3XTS3</accession>
<comment type="caution">
    <text evidence="2">The sequence shown here is derived from an EMBL/GenBank/DDBJ whole genome shotgun (WGS) entry which is preliminary data.</text>
</comment>